<dbReference type="SMART" id="SM01009">
    <property type="entry name" value="AlkA_N"/>
    <property type="match status" value="1"/>
</dbReference>
<dbReference type="SMART" id="SM00342">
    <property type="entry name" value="HTH_ARAC"/>
    <property type="match status" value="1"/>
</dbReference>
<dbReference type="Gene3D" id="3.40.10.10">
    <property type="entry name" value="DNA Methylphosphotriester Repair Domain"/>
    <property type="match status" value="1"/>
</dbReference>
<evidence type="ECO:0000256" key="11">
    <source>
        <dbReference type="ARBA" id="ARBA00023159"/>
    </source>
</evidence>
<accession>A0ABW2GR70</accession>
<evidence type="ECO:0000313" key="15">
    <source>
        <dbReference type="EMBL" id="MFC7242537.1"/>
    </source>
</evidence>
<organism evidence="15 16">
    <name type="scientific">Catellatospora aurea</name>
    <dbReference type="NCBI Taxonomy" id="1337874"/>
    <lineage>
        <taxon>Bacteria</taxon>
        <taxon>Bacillati</taxon>
        <taxon>Actinomycetota</taxon>
        <taxon>Actinomycetes</taxon>
        <taxon>Micromonosporales</taxon>
        <taxon>Micromonosporaceae</taxon>
        <taxon>Catellatospora</taxon>
    </lineage>
</organism>
<evidence type="ECO:0000256" key="2">
    <source>
        <dbReference type="ARBA" id="ARBA00001947"/>
    </source>
</evidence>
<dbReference type="Gene3D" id="3.30.310.20">
    <property type="entry name" value="DNA-3-methyladenine glycosylase AlkA, N-terminal domain"/>
    <property type="match status" value="1"/>
</dbReference>
<dbReference type="PANTHER" id="PTHR43003:SF13">
    <property type="entry name" value="DNA-3-METHYLADENINE GLYCOSYLASE 2"/>
    <property type="match status" value="1"/>
</dbReference>
<dbReference type="SMART" id="SM00478">
    <property type="entry name" value="ENDO3c"/>
    <property type="match status" value="1"/>
</dbReference>
<name>A0ABW2GR70_9ACTN</name>
<dbReference type="PANTHER" id="PTHR43003">
    <property type="entry name" value="DNA-3-METHYLADENINE GLYCOSYLASE"/>
    <property type="match status" value="1"/>
</dbReference>
<evidence type="ECO:0000256" key="5">
    <source>
        <dbReference type="ARBA" id="ARBA00022679"/>
    </source>
</evidence>
<dbReference type="SUPFAM" id="SSF46689">
    <property type="entry name" value="Homeodomain-like"/>
    <property type="match status" value="1"/>
</dbReference>
<evidence type="ECO:0000256" key="3">
    <source>
        <dbReference type="ARBA" id="ARBA00012000"/>
    </source>
</evidence>
<dbReference type="InterPro" id="IPR018060">
    <property type="entry name" value="HTH_AraC"/>
</dbReference>
<dbReference type="SUPFAM" id="SSF55945">
    <property type="entry name" value="TATA-box binding protein-like"/>
    <property type="match status" value="1"/>
</dbReference>
<evidence type="ECO:0000256" key="1">
    <source>
        <dbReference type="ARBA" id="ARBA00000086"/>
    </source>
</evidence>
<keyword evidence="13" id="KW-0234">DNA repair</keyword>
<dbReference type="InterPro" id="IPR037046">
    <property type="entry name" value="AlkA_N_sf"/>
</dbReference>
<dbReference type="InterPro" id="IPR051912">
    <property type="entry name" value="Alkylbase_DNA_Glycosylase/TA"/>
</dbReference>
<keyword evidence="4" id="KW-0489">Methyltransferase</keyword>
<gene>
    <name evidence="15" type="ORF">ACFQO7_08590</name>
</gene>
<dbReference type="InterPro" id="IPR011257">
    <property type="entry name" value="DNA_glycosylase"/>
</dbReference>
<evidence type="ECO:0000256" key="13">
    <source>
        <dbReference type="ARBA" id="ARBA00023204"/>
    </source>
</evidence>
<keyword evidence="9" id="KW-0805">Transcription regulation</keyword>
<keyword evidence="8" id="KW-0862">Zinc</keyword>
<feature type="domain" description="HTH araC/xylS-type" evidence="14">
    <location>
        <begin position="86"/>
        <end position="184"/>
    </location>
</feature>
<sequence length="489" mass="52299">MESVESYYRAVSSRDGRFDGRFWFGVTSTGIYCRPSCPARTPKSENVRYFPSAAAAARNGFRACRRCAPDAVPGSPQWDNRADVTARAVRLIGDGVVDRGGVPELASRLGYTERHLNRLLSEELGAGPLALARTQRAQTAKTLITKTGLGLSEIAFAAGFGSVRQFNDTFREVYGCAPSTLRREGAAVDGVVSLRLSYRAPLHVEALFGFLGARTITGVDSYADGRYTRSMLLPHGPATVTLWPASVDPAGLDAARRAGTGAGFIEAELRLSDMRDLTPAVARCRRLLDLDADPAAVDAVLAADPALAAVVAAEPGVRLPRSVDGFEMAVRAVVGQQISVAGARTVLARLLPPADRDPADGPGLPTGLFPTPEQLLALPDEAFSMPASRRRTLRAVAEAVRDGLRLDAGSDRAATREALLALPGVGPWTADYIALRALGDPDVLLTTDLGTRRGAQALGLPDDPADLARHAERWRPWRSYAQIRLWRAA</sequence>
<dbReference type="SUPFAM" id="SSF57884">
    <property type="entry name" value="Ada DNA repair protein, N-terminal domain (N-Ada 10)"/>
    <property type="match status" value="1"/>
</dbReference>
<keyword evidence="10" id="KW-0238">DNA-binding</keyword>
<dbReference type="Proteomes" id="UP001596392">
    <property type="component" value="Unassembled WGS sequence"/>
</dbReference>
<evidence type="ECO:0000256" key="4">
    <source>
        <dbReference type="ARBA" id="ARBA00022603"/>
    </source>
</evidence>
<keyword evidence="12" id="KW-0804">Transcription</keyword>
<protein>
    <recommendedName>
        <fullName evidence="3">DNA-3-methyladenine glycosylase II</fullName>
        <ecNumber evidence="3">3.2.2.21</ecNumber>
    </recommendedName>
</protein>
<dbReference type="RefSeq" id="WP_376805908.1">
    <property type="nucleotide sequence ID" value="NZ_JBHTAC010000006.1"/>
</dbReference>
<keyword evidence="11" id="KW-0010">Activator</keyword>
<keyword evidence="5" id="KW-0808">Transferase</keyword>
<evidence type="ECO:0000256" key="6">
    <source>
        <dbReference type="ARBA" id="ARBA00022723"/>
    </source>
</evidence>
<dbReference type="Pfam" id="PF12833">
    <property type="entry name" value="HTH_18"/>
    <property type="match status" value="1"/>
</dbReference>
<reference evidence="16" key="1">
    <citation type="journal article" date="2019" name="Int. J. Syst. Evol. Microbiol.">
        <title>The Global Catalogue of Microorganisms (GCM) 10K type strain sequencing project: providing services to taxonomists for standard genome sequencing and annotation.</title>
        <authorList>
            <consortium name="The Broad Institute Genomics Platform"/>
            <consortium name="The Broad Institute Genome Sequencing Center for Infectious Disease"/>
            <person name="Wu L."/>
            <person name="Ma J."/>
        </authorList>
    </citation>
    <scope>NUCLEOTIDE SEQUENCE [LARGE SCALE GENOMIC DNA]</scope>
    <source>
        <strain evidence="16">CGMCC 1.9106</strain>
    </source>
</reference>
<dbReference type="CDD" id="cd00056">
    <property type="entry name" value="ENDO3c"/>
    <property type="match status" value="1"/>
</dbReference>
<dbReference type="SUPFAM" id="SSF48150">
    <property type="entry name" value="DNA-glycosylase"/>
    <property type="match status" value="1"/>
</dbReference>
<evidence type="ECO:0000256" key="12">
    <source>
        <dbReference type="ARBA" id="ARBA00023163"/>
    </source>
</evidence>
<dbReference type="Gene3D" id="1.10.340.30">
    <property type="entry name" value="Hypothetical protein, domain 2"/>
    <property type="match status" value="1"/>
</dbReference>
<comment type="caution">
    <text evidence="15">The sequence shown here is derived from an EMBL/GenBank/DDBJ whole genome shotgun (WGS) entry which is preliminary data.</text>
</comment>
<dbReference type="Gene3D" id="1.10.10.60">
    <property type="entry name" value="Homeodomain-like"/>
    <property type="match status" value="1"/>
</dbReference>
<dbReference type="EMBL" id="JBHTAC010000006">
    <property type="protein sequence ID" value="MFC7242537.1"/>
    <property type="molecule type" value="Genomic_DNA"/>
</dbReference>
<dbReference type="PROSITE" id="PS01124">
    <property type="entry name" value="HTH_ARAC_FAMILY_2"/>
    <property type="match status" value="1"/>
</dbReference>
<dbReference type="InterPro" id="IPR023170">
    <property type="entry name" value="HhH_base_excis_C"/>
</dbReference>
<dbReference type="InterPro" id="IPR018062">
    <property type="entry name" value="HTH_AraC-typ_CS"/>
</dbReference>
<evidence type="ECO:0000256" key="10">
    <source>
        <dbReference type="ARBA" id="ARBA00023125"/>
    </source>
</evidence>
<dbReference type="Pfam" id="PF06029">
    <property type="entry name" value="AlkA_N"/>
    <property type="match status" value="1"/>
</dbReference>
<dbReference type="Pfam" id="PF02805">
    <property type="entry name" value="Ada_Zn_binding"/>
    <property type="match status" value="1"/>
</dbReference>
<evidence type="ECO:0000313" key="16">
    <source>
        <dbReference type="Proteomes" id="UP001596392"/>
    </source>
</evidence>
<dbReference type="Gene3D" id="1.10.1670.10">
    <property type="entry name" value="Helix-hairpin-Helix base-excision DNA repair enzymes (C-terminal)"/>
    <property type="match status" value="1"/>
</dbReference>
<proteinExistence type="predicted"/>
<dbReference type="PROSITE" id="PS00041">
    <property type="entry name" value="HTH_ARAC_FAMILY_1"/>
    <property type="match status" value="1"/>
</dbReference>
<dbReference type="InterPro" id="IPR010316">
    <property type="entry name" value="AlkA_N"/>
</dbReference>
<evidence type="ECO:0000256" key="7">
    <source>
        <dbReference type="ARBA" id="ARBA00022763"/>
    </source>
</evidence>
<keyword evidence="7" id="KW-0227">DNA damage</keyword>
<evidence type="ECO:0000256" key="8">
    <source>
        <dbReference type="ARBA" id="ARBA00022833"/>
    </source>
</evidence>
<comment type="catalytic activity">
    <reaction evidence="1">
        <text>Hydrolysis of alkylated DNA, releasing 3-methyladenine, 3-methylguanine, 7-methylguanine and 7-methyladenine.</text>
        <dbReference type="EC" id="3.2.2.21"/>
    </reaction>
</comment>
<keyword evidence="16" id="KW-1185">Reference proteome</keyword>
<dbReference type="InterPro" id="IPR004026">
    <property type="entry name" value="Ada_DNA_repair_Zn-bd"/>
</dbReference>
<evidence type="ECO:0000256" key="9">
    <source>
        <dbReference type="ARBA" id="ARBA00023015"/>
    </source>
</evidence>
<dbReference type="InterPro" id="IPR009057">
    <property type="entry name" value="Homeodomain-like_sf"/>
</dbReference>
<evidence type="ECO:0000259" key="14">
    <source>
        <dbReference type="PROSITE" id="PS01124"/>
    </source>
</evidence>
<comment type="cofactor">
    <cofactor evidence="2">
        <name>Zn(2+)</name>
        <dbReference type="ChEBI" id="CHEBI:29105"/>
    </cofactor>
</comment>
<dbReference type="InterPro" id="IPR035451">
    <property type="entry name" value="Ada-like_dom_sf"/>
</dbReference>
<dbReference type="EC" id="3.2.2.21" evidence="3"/>
<dbReference type="InterPro" id="IPR003265">
    <property type="entry name" value="HhH-GPD_domain"/>
</dbReference>
<keyword evidence="6" id="KW-0479">Metal-binding</keyword>